<dbReference type="PANTHER" id="PTHR48098">
    <property type="entry name" value="ENTEROCHELIN ESTERASE-RELATED"/>
    <property type="match status" value="1"/>
</dbReference>
<reference evidence="1 2" key="1">
    <citation type="submission" date="2018-05" db="EMBL/GenBank/DDBJ databases">
        <title>A metagenomic window into the 2 km-deep terrestrial subsurface aquifer revealed taxonomically and functionally diverse microbial community comprising novel uncultured bacterial lineages.</title>
        <authorList>
            <person name="Kadnikov V.V."/>
            <person name="Mardanov A.V."/>
            <person name="Beletsky A.V."/>
            <person name="Banks D."/>
            <person name="Pimenov N.V."/>
            <person name="Frank Y.A."/>
            <person name="Karnachuk O.V."/>
            <person name="Ravin N.V."/>
        </authorList>
    </citation>
    <scope>NUCLEOTIDE SEQUENCE [LARGE SCALE GENOMIC DNA]</scope>
    <source>
        <strain evidence="1">BY5</strain>
    </source>
</reference>
<organism evidence="1 2">
    <name type="scientific">Candidatus Ozemobacter sibiricus</name>
    <dbReference type="NCBI Taxonomy" id="2268124"/>
    <lineage>
        <taxon>Bacteria</taxon>
        <taxon>Candidatus Ozemobacteria</taxon>
        <taxon>Candidatus Ozemobacterales</taxon>
        <taxon>Candidatus Ozemobacteraceae</taxon>
        <taxon>Candidatus Ozemobacter</taxon>
    </lineage>
</organism>
<dbReference type="AlphaFoldDB" id="A0A367ZLK1"/>
<dbReference type="Pfam" id="PF00756">
    <property type="entry name" value="Esterase"/>
    <property type="match status" value="1"/>
</dbReference>
<dbReference type="Gene3D" id="3.40.50.1820">
    <property type="entry name" value="alpha/beta hydrolase"/>
    <property type="match status" value="1"/>
</dbReference>
<dbReference type="PANTHER" id="PTHR48098:SF3">
    <property type="entry name" value="IRON(III) ENTEROBACTIN ESTERASE"/>
    <property type="match status" value="1"/>
</dbReference>
<evidence type="ECO:0000313" key="1">
    <source>
        <dbReference type="EMBL" id="RCK78984.1"/>
    </source>
</evidence>
<dbReference type="InterPro" id="IPR050583">
    <property type="entry name" value="Mycobacterial_A85_antigen"/>
</dbReference>
<protein>
    <recommendedName>
        <fullName evidence="3">Esterase</fullName>
    </recommendedName>
</protein>
<dbReference type="InterPro" id="IPR000801">
    <property type="entry name" value="Esterase-like"/>
</dbReference>
<sequence>MKRTYLAIPSQAIGRPLEMLVFGHHGKPLLVFPSSSGRFFDFENFAMIEAISPFIEAGKIQVYCVDGLDHETWFANAHPADKARRANDYDWAITHDIVPFILGDGHAGAGIAVTGVSFGAYHAGNFILRHPDLFDIAICLSGNYSIAFAVGDFRNDDIYFNDPLMYLPGLQDPFYLDNLRRDLLIFCAGQGPWEEWNGEAAAVSAHLNNKGVPHLFELWGHDVAHDWPWWKKMIVHFLGKLDRAGFLTNNGRLTRLDVTGFLSNYPHL</sequence>
<name>A0A367ZLK1_9BACT</name>
<dbReference type="SUPFAM" id="SSF53474">
    <property type="entry name" value="alpha/beta-Hydrolases"/>
    <property type="match status" value="1"/>
</dbReference>
<gene>
    <name evidence="1" type="ORF">OZSIB_0535</name>
</gene>
<proteinExistence type="predicted"/>
<evidence type="ECO:0008006" key="3">
    <source>
        <dbReference type="Google" id="ProtNLM"/>
    </source>
</evidence>
<evidence type="ECO:0000313" key="2">
    <source>
        <dbReference type="Proteomes" id="UP000252355"/>
    </source>
</evidence>
<dbReference type="Proteomes" id="UP000252355">
    <property type="component" value="Unassembled WGS sequence"/>
</dbReference>
<dbReference type="EMBL" id="QOQW01000017">
    <property type="protein sequence ID" value="RCK78984.1"/>
    <property type="molecule type" value="Genomic_DNA"/>
</dbReference>
<accession>A0A367ZLK1</accession>
<comment type="caution">
    <text evidence="1">The sequence shown here is derived from an EMBL/GenBank/DDBJ whole genome shotgun (WGS) entry which is preliminary data.</text>
</comment>
<dbReference type="InterPro" id="IPR029058">
    <property type="entry name" value="AB_hydrolase_fold"/>
</dbReference>